<dbReference type="Gene3D" id="2.60.120.260">
    <property type="entry name" value="Galactose-binding domain-like"/>
    <property type="match status" value="1"/>
</dbReference>
<sequence length="148" mass="15674">MAPPIVLSWSGDSIQVAFDSSDTVTAGFQALPDFFNPSAVLFRFVLDGQAEVQQIAVPYGLTTWSKAGLTYGRHSLTITRLNEAVYGPVSLTNISLSPSGRFVEPSLQPSLSSGRRILFLGDSITSGWGANGNSSCGSFQLGNANLLD</sequence>
<keyword evidence="2" id="KW-1185">Reference proteome</keyword>
<organism evidence="1 2">
    <name type="scientific">Symbiochloris irregularis</name>
    <dbReference type="NCBI Taxonomy" id="706552"/>
    <lineage>
        <taxon>Eukaryota</taxon>
        <taxon>Viridiplantae</taxon>
        <taxon>Chlorophyta</taxon>
        <taxon>core chlorophytes</taxon>
        <taxon>Trebouxiophyceae</taxon>
        <taxon>Trebouxiales</taxon>
        <taxon>Trebouxiaceae</taxon>
        <taxon>Symbiochloris</taxon>
    </lineage>
</organism>
<proteinExistence type="predicted"/>
<name>A0AAW1NIJ4_9CHLO</name>
<protein>
    <submittedName>
        <fullName evidence="1">Uncharacterized protein</fullName>
    </submittedName>
</protein>
<accession>A0AAW1NIJ4</accession>
<reference evidence="1 2" key="1">
    <citation type="journal article" date="2024" name="Nat. Commun.">
        <title>Phylogenomics reveals the evolutionary origins of lichenization in chlorophyte algae.</title>
        <authorList>
            <person name="Puginier C."/>
            <person name="Libourel C."/>
            <person name="Otte J."/>
            <person name="Skaloud P."/>
            <person name="Haon M."/>
            <person name="Grisel S."/>
            <person name="Petersen M."/>
            <person name="Berrin J.G."/>
            <person name="Delaux P.M."/>
            <person name="Dal Grande F."/>
            <person name="Keller J."/>
        </authorList>
    </citation>
    <scope>NUCLEOTIDE SEQUENCE [LARGE SCALE GENOMIC DNA]</scope>
    <source>
        <strain evidence="1 2">SAG 2036</strain>
    </source>
</reference>
<feature type="non-terminal residue" evidence="1">
    <location>
        <position position="148"/>
    </location>
</feature>
<dbReference type="Proteomes" id="UP001465755">
    <property type="component" value="Unassembled WGS sequence"/>
</dbReference>
<evidence type="ECO:0000313" key="2">
    <source>
        <dbReference type="Proteomes" id="UP001465755"/>
    </source>
</evidence>
<evidence type="ECO:0000313" key="1">
    <source>
        <dbReference type="EMBL" id="KAK9787485.1"/>
    </source>
</evidence>
<dbReference type="AlphaFoldDB" id="A0AAW1NIJ4"/>
<dbReference type="EMBL" id="JALJOQ010000247">
    <property type="protein sequence ID" value="KAK9787485.1"/>
    <property type="molecule type" value="Genomic_DNA"/>
</dbReference>
<gene>
    <name evidence="1" type="ORF">WJX73_002035</name>
</gene>
<comment type="caution">
    <text evidence="1">The sequence shown here is derived from an EMBL/GenBank/DDBJ whole genome shotgun (WGS) entry which is preliminary data.</text>
</comment>